<evidence type="ECO:0000256" key="4">
    <source>
        <dbReference type="ARBA" id="ARBA00022723"/>
    </source>
</evidence>
<keyword evidence="4" id="KW-0479">Metal-binding</keyword>
<evidence type="ECO:0000259" key="10">
    <source>
        <dbReference type="Pfam" id="PF00675"/>
    </source>
</evidence>
<dbReference type="GO" id="GO:0005739">
    <property type="term" value="C:mitochondrion"/>
    <property type="evidence" value="ECO:0007669"/>
    <property type="project" value="TreeGrafter"/>
</dbReference>
<evidence type="ECO:0000259" key="12">
    <source>
        <dbReference type="Pfam" id="PF16187"/>
    </source>
</evidence>
<feature type="signal peptide" evidence="9">
    <location>
        <begin position="1"/>
        <end position="21"/>
    </location>
</feature>
<comment type="caution">
    <text evidence="14">The sequence shown here is derived from an EMBL/GenBank/DDBJ whole genome shotgun (WGS) entry which is preliminary data.</text>
</comment>
<feature type="domain" description="Peptidase M16 middle/third" evidence="12">
    <location>
        <begin position="448"/>
        <end position="736"/>
    </location>
</feature>
<feature type="chain" id="PRO_5032630961" evidence="9">
    <location>
        <begin position="22"/>
        <end position="1045"/>
    </location>
</feature>
<evidence type="ECO:0000256" key="8">
    <source>
        <dbReference type="RuleBase" id="RU004447"/>
    </source>
</evidence>
<dbReference type="InterPro" id="IPR001431">
    <property type="entry name" value="Pept_M16_Zn_BS"/>
</dbReference>
<dbReference type="Pfam" id="PF16187">
    <property type="entry name" value="Peptidase_M16_M"/>
    <property type="match status" value="1"/>
</dbReference>
<proteinExistence type="inferred from homology"/>
<dbReference type="AlphaFoldDB" id="A0A812GD36"/>
<dbReference type="Pfam" id="PF22456">
    <property type="entry name" value="PqqF-like_C_4"/>
    <property type="match status" value="1"/>
</dbReference>
<evidence type="ECO:0000256" key="5">
    <source>
        <dbReference type="ARBA" id="ARBA00022801"/>
    </source>
</evidence>
<evidence type="ECO:0000313" key="14">
    <source>
        <dbReference type="EMBL" id="CAE6915263.1"/>
    </source>
</evidence>
<evidence type="ECO:0000256" key="3">
    <source>
        <dbReference type="ARBA" id="ARBA00022670"/>
    </source>
</evidence>
<keyword evidence="5" id="KW-0378">Hydrolase</keyword>
<evidence type="ECO:0000256" key="9">
    <source>
        <dbReference type="SAM" id="SignalP"/>
    </source>
</evidence>
<dbReference type="Pfam" id="PF00675">
    <property type="entry name" value="Peptidase_M16"/>
    <property type="match status" value="1"/>
</dbReference>
<sequence length="1045" mass="115960">LARASICLLALLACHPAQVRVFSLPKLQPSRHFQRSLLRTSGLVLLEHLAAAHPLHASAAASAIFRGEIRRSPTDQRQYCALSLANGLRVLLVSDATATASAAALSVHAGFYLDPPDLPGLAHLCEHMLFLGTEDYPEENSFRLFLSDKGGSLNAFTREQETTYYFDVSPASLVESLRRFGSFFTSPLFAESSLDREVQAIEAEDAKNRQSDSFRFNQLVKLFATEGHPQRKFGAGNLRTLAEPARDGRARTALLEYFQQYYDAGLMALCVLGRESLGDLKKVVEQSFGRIRGAGLRASPFLPWRGVEPFPPPVRPGSEAVWVEVVPVAERRSISVSWPFLFRNEDEKQAWIHCKPFAVLSFLLGHEGPSSLLSRWRRRGWATGVLAGAVREDDNFVLLKVGVDVTQEGLSRRDDIIEGVYGVLRQLERDGIPAYLLDESSTMAEIRFRFQAKPAAATSAITFVEAIQRGYGPANYVCGPALPLPLPGAPPLSQQLAAVISQMRPEHASQYATSKDFKAKATASEQWYGTSYGFAAVEDGTLSRWRDPGVVPGYAVPPPNRYIPRDFSPRNAQVPAAERAEAIAEPPRVLQDDERWQIFYKGDRCFGIPKAVVLIFLGMPDDTVEEDAVPSRLWLLALTDYLSEMFYDASYAGFQFQVSNEIDGLSIQFAGFSDKLVLLVEKVLAALSDFQGPSDEDFAEVLDRTRREQKSFDAQPPYQYASYTARIATHYPDYSIEFLRKQTDKASAGAARAFGARLRGRTPFYGQALLQGNLAPADAAEIQRVLNTMPFEPLPRAQRTRVAVVKPPINGALVMRSNPNAAETNRALWITFSTGPEAKVVLLTELLHSILADPFYNELRTKQQLGYVVLAQADRDGLAARLSLAVQSSNQEPGKLWEAMQTFLAQFKRTLEELPAKELSAFKIELVEQIVKPDERLGEEAIRWWEEIRSLQFSWRRRSEEANLVTSITKADLVSFYESHFLPGGAEYRPVVSAAFAAGAGRDAAERALAAKFTAQGGVVIQDSEQFSKMSPKWPVAERSPYESL</sequence>
<feature type="domain" description="Peptidase M16 N-terminal" evidence="10">
    <location>
        <begin position="89"/>
        <end position="219"/>
    </location>
</feature>
<dbReference type="GO" id="GO:0046872">
    <property type="term" value="F:metal ion binding"/>
    <property type="evidence" value="ECO:0007669"/>
    <property type="project" value="UniProtKB-KW"/>
</dbReference>
<keyword evidence="15" id="KW-1185">Reference proteome</keyword>
<keyword evidence="9" id="KW-0732">Signal</keyword>
<dbReference type="GO" id="GO:0005829">
    <property type="term" value="C:cytosol"/>
    <property type="evidence" value="ECO:0007669"/>
    <property type="project" value="TreeGrafter"/>
</dbReference>
<dbReference type="GO" id="GO:0004222">
    <property type="term" value="F:metalloendopeptidase activity"/>
    <property type="evidence" value="ECO:0007669"/>
    <property type="project" value="InterPro"/>
</dbReference>
<dbReference type="InterPro" id="IPR007863">
    <property type="entry name" value="Peptidase_M16_C"/>
</dbReference>
<dbReference type="InterPro" id="IPR011765">
    <property type="entry name" value="Pept_M16_N"/>
</dbReference>
<feature type="domain" description="Coenzyme PQQ synthesis protein F-like C-terminal lobe" evidence="13">
    <location>
        <begin position="846"/>
        <end position="945"/>
    </location>
</feature>
<evidence type="ECO:0000313" key="15">
    <source>
        <dbReference type="Proteomes" id="UP000604046"/>
    </source>
</evidence>
<evidence type="ECO:0000256" key="6">
    <source>
        <dbReference type="ARBA" id="ARBA00022833"/>
    </source>
</evidence>
<dbReference type="GO" id="GO:0043171">
    <property type="term" value="P:peptide catabolic process"/>
    <property type="evidence" value="ECO:0007669"/>
    <property type="project" value="TreeGrafter"/>
</dbReference>
<feature type="non-terminal residue" evidence="14">
    <location>
        <position position="1"/>
    </location>
</feature>
<evidence type="ECO:0000259" key="13">
    <source>
        <dbReference type="Pfam" id="PF22456"/>
    </source>
</evidence>
<dbReference type="InterPro" id="IPR050626">
    <property type="entry name" value="Peptidase_M16"/>
</dbReference>
<evidence type="ECO:0000256" key="7">
    <source>
        <dbReference type="ARBA" id="ARBA00023049"/>
    </source>
</evidence>
<dbReference type="FunFam" id="3.30.830.10:FF:000012">
    <property type="entry name" value="Protease 3"/>
    <property type="match status" value="1"/>
</dbReference>
<keyword evidence="3" id="KW-0645">Protease</keyword>
<evidence type="ECO:0000259" key="11">
    <source>
        <dbReference type="Pfam" id="PF05193"/>
    </source>
</evidence>
<keyword evidence="7" id="KW-0482">Metalloprotease</keyword>
<evidence type="ECO:0000256" key="2">
    <source>
        <dbReference type="ARBA" id="ARBA00007261"/>
    </source>
</evidence>
<dbReference type="Gene3D" id="3.30.830.10">
    <property type="entry name" value="Metalloenzyme, LuxS/M16 peptidase-like"/>
    <property type="match status" value="4"/>
</dbReference>
<keyword evidence="6" id="KW-0862">Zinc</keyword>
<dbReference type="InterPro" id="IPR054734">
    <property type="entry name" value="PqqF-like_C_4"/>
</dbReference>
<reference evidence="14" key="1">
    <citation type="submission" date="2021-02" db="EMBL/GenBank/DDBJ databases">
        <authorList>
            <person name="Dougan E. K."/>
            <person name="Rhodes N."/>
            <person name="Thang M."/>
            <person name="Chan C."/>
        </authorList>
    </citation>
    <scope>NUCLEOTIDE SEQUENCE</scope>
</reference>
<comment type="cofactor">
    <cofactor evidence="1">
        <name>Zn(2+)</name>
        <dbReference type="ChEBI" id="CHEBI:29105"/>
    </cofactor>
</comment>
<dbReference type="SUPFAM" id="SSF63411">
    <property type="entry name" value="LuxS/MPP-like metallohydrolase"/>
    <property type="match status" value="4"/>
</dbReference>
<dbReference type="PANTHER" id="PTHR43690:SF18">
    <property type="entry name" value="INSULIN-DEGRADING ENZYME-RELATED"/>
    <property type="match status" value="1"/>
</dbReference>
<evidence type="ECO:0000256" key="1">
    <source>
        <dbReference type="ARBA" id="ARBA00001947"/>
    </source>
</evidence>
<dbReference type="EMBL" id="CAJNDS010000007">
    <property type="protein sequence ID" value="CAE6915263.1"/>
    <property type="molecule type" value="Genomic_DNA"/>
</dbReference>
<dbReference type="InterPro" id="IPR032632">
    <property type="entry name" value="Peptidase_M16_M"/>
</dbReference>
<gene>
    <name evidence="14" type="primary">IDE</name>
    <name evidence="14" type="ORF">SNAT2548_LOCUS257</name>
</gene>
<dbReference type="PANTHER" id="PTHR43690">
    <property type="entry name" value="NARDILYSIN"/>
    <property type="match status" value="1"/>
</dbReference>
<name>A0A812GD36_9DINO</name>
<dbReference type="GO" id="GO:0051603">
    <property type="term" value="P:proteolysis involved in protein catabolic process"/>
    <property type="evidence" value="ECO:0007669"/>
    <property type="project" value="TreeGrafter"/>
</dbReference>
<feature type="domain" description="Peptidase M16 C-terminal" evidence="11">
    <location>
        <begin position="251"/>
        <end position="439"/>
    </location>
</feature>
<accession>A0A812GD36</accession>
<comment type="similarity">
    <text evidence="2 8">Belongs to the peptidase M16 family.</text>
</comment>
<dbReference type="OrthoDB" id="952271at2759"/>
<dbReference type="PROSITE" id="PS00143">
    <property type="entry name" value="INSULINASE"/>
    <property type="match status" value="1"/>
</dbReference>
<protein>
    <submittedName>
        <fullName evidence="14">IDE protein</fullName>
    </submittedName>
</protein>
<dbReference type="InterPro" id="IPR011249">
    <property type="entry name" value="Metalloenz_LuxS/M16"/>
</dbReference>
<dbReference type="Pfam" id="PF05193">
    <property type="entry name" value="Peptidase_M16_C"/>
    <property type="match status" value="1"/>
</dbReference>
<organism evidence="14 15">
    <name type="scientific">Symbiodinium natans</name>
    <dbReference type="NCBI Taxonomy" id="878477"/>
    <lineage>
        <taxon>Eukaryota</taxon>
        <taxon>Sar</taxon>
        <taxon>Alveolata</taxon>
        <taxon>Dinophyceae</taxon>
        <taxon>Suessiales</taxon>
        <taxon>Symbiodiniaceae</taxon>
        <taxon>Symbiodinium</taxon>
    </lineage>
</organism>
<dbReference type="Proteomes" id="UP000604046">
    <property type="component" value="Unassembled WGS sequence"/>
</dbReference>